<accession>A0AAD2GTF5</accession>
<feature type="domain" description="Phosphatidate phosphatase APP1 catalytic" evidence="1">
    <location>
        <begin position="269"/>
        <end position="424"/>
    </location>
</feature>
<dbReference type="Pfam" id="PF09949">
    <property type="entry name" value="APP1_cat"/>
    <property type="match status" value="1"/>
</dbReference>
<dbReference type="Proteomes" id="UP001295794">
    <property type="component" value="Unassembled WGS sequence"/>
</dbReference>
<evidence type="ECO:0000259" key="1">
    <source>
        <dbReference type="Pfam" id="PF09949"/>
    </source>
</evidence>
<evidence type="ECO:0000313" key="3">
    <source>
        <dbReference type="Proteomes" id="UP001295794"/>
    </source>
</evidence>
<protein>
    <recommendedName>
        <fullName evidence="1">Phosphatidate phosphatase APP1 catalytic domain-containing protein</fullName>
    </recommendedName>
</protein>
<keyword evidence="3" id="KW-1185">Reference proteome</keyword>
<gene>
    <name evidence="2" type="ORF">MYCIT1_LOCUS1861</name>
</gene>
<dbReference type="InterPro" id="IPR052935">
    <property type="entry name" value="Mg2+_PAP"/>
</dbReference>
<name>A0AAD2GTF5_9AGAR</name>
<dbReference type="PANTHER" id="PTHR28208">
    <property type="entry name" value="PHOSPHATIDATE PHOSPHATASE APP1"/>
    <property type="match status" value="1"/>
</dbReference>
<dbReference type="AlphaFoldDB" id="A0AAD2GTF5"/>
<dbReference type="EMBL" id="CAVNYO010000027">
    <property type="protein sequence ID" value="CAK5262830.1"/>
    <property type="molecule type" value="Genomic_DNA"/>
</dbReference>
<organism evidence="2 3">
    <name type="scientific">Mycena citricolor</name>
    <dbReference type="NCBI Taxonomy" id="2018698"/>
    <lineage>
        <taxon>Eukaryota</taxon>
        <taxon>Fungi</taxon>
        <taxon>Dikarya</taxon>
        <taxon>Basidiomycota</taxon>
        <taxon>Agaricomycotina</taxon>
        <taxon>Agaricomycetes</taxon>
        <taxon>Agaricomycetidae</taxon>
        <taxon>Agaricales</taxon>
        <taxon>Marasmiineae</taxon>
        <taxon>Mycenaceae</taxon>
        <taxon>Mycena</taxon>
    </lineage>
</organism>
<reference evidence="2" key="1">
    <citation type="submission" date="2023-11" db="EMBL/GenBank/DDBJ databases">
        <authorList>
            <person name="De Vega J J."/>
            <person name="De Vega J J."/>
        </authorList>
    </citation>
    <scope>NUCLEOTIDE SEQUENCE</scope>
</reference>
<evidence type="ECO:0000313" key="2">
    <source>
        <dbReference type="EMBL" id="CAK5262830.1"/>
    </source>
</evidence>
<sequence>MCIRTTGCWGRQTILSMLISRPTCDREFACGDGLLLFPRLTSYGIRVDLIRDAQGHGIHSFHSSAEQLRFLVYFSPASLFIHSTTDPFFAKMRQTSFLLSFAAFASVNALPRGYAPPAERSSINALDDVLVFDAPAFDDPANPGNTLVQLQAYASTREVSISPLIDGVTSALKAIGLNVSSSTADTVTGRLALFATLGLSGKAVTVNVDGCAQPATLPSTASGGMAIQNVSVGACASGDAAVQGDVKLSGFLNNRNVNFTMFPSSNSGFGVISDIDDTVKVSHTLDKLQLAQTTLIDTPVPVTGMPELYASLAKSLNSPQFVYVSGSPFQLYPFLRDFISTTYSASNGPIMLQNLTTTNIQDIINFAQSNGIFEYKSAMIDRIQGMYPGKKFLTIGDSTQKDPETYAEAIRKYGDFIACAWIRQVDGANNTAERFAAAFEGVPATKFKIYTDDEIPSLANIDVAGGSCS</sequence>
<dbReference type="InterPro" id="IPR019236">
    <property type="entry name" value="APP1_cat"/>
</dbReference>
<dbReference type="GO" id="GO:0030479">
    <property type="term" value="C:actin cortical patch"/>
    <property type="evidence" value="ECO:0007669"/>
    <property type="project" value="TreeGrafter"/>
</dbReference>
<proteinExistence type="predicted"/>
<dbReference type="GO" id="GO:0008195">
    <property type="term" value="F:phosphatidate phosphatase activity"/>
    <property type="evidence" value="ECO:0007669"/>
    <property type="project" value="InterPro"/>
</dbReference>
<dbReference type="PANTHER" id="PTHR28208:SF1">
    <property type="entry name" value="FILAMENT ORGANIZATION PROTEIN APP1-LIKE, PUTATIVE (AFU_ORTHOLOGUE AFUA_1G06650)-RELATED"/>
    <property type="match status" value="1"/>
</dbReference>
<comment type="caution">
    <text evidence="2">The sequence shown here is derived from an EMBL/GenBank/DDBJ whole genome shotgun (WGS) entry which is preliminary data.</text>
</comment>